<keyword evidence="7" id="KW-1185">Reference proteome</keyword>
<dbReference type="PANTHER" id="PTHR11348">
    <property type="entry name" value="CONNECTIVE TISSUE GROWTH FACTOR-RELATED"/>
    <property type="match status" value="1"/>
</dbReference>
<dbReference type="Gene3D" id="2.60.40.10">
    <property type="entry name" value="Immunoglobulins"/>
    <property type="match status" value="3"/>
</dbReference>
<dbReference type="InterPro" id="IPR050941">
    <property type="entry name" value="CCN"/>
</dbReference>
<evidence type="ECO:0008006" key="8">
    <source>
        <dbReference type="Google" id="ProtNLM"/>
    </source>
</evidence>
<dbReference type="PROSITE" id="PS50853">
    <property type="entry name" value="FN3"/>
    <property type="match status" value="2"/>
</dbReference>
<gene>
    <name evidence="6" type="ORF">PV327_000005</name>
</gene>
<dbReference type="GO" id="GO:0005615">
    <property type="term" value="C:extracellular space"/>
    <property type="evidence" value="ECO:0007669"/>
    <property type="project" value="TreeGrafter"/>
</dbReference>
<organism evidence="6 7">
    <name type="scientific">Microctonus hyperodae</name>
    <name type="common">Parasitoid wasp</name>
    <dbReference type="NCBI Taxonomy" id="165561"/>
    <lineage>
        <taxon>Eukaryota</taxon>
        <taxon>Metazoa</taxon>
        <taxon>Ecdysozoa</taxon>
        <taxon>Arthropoda</taxon>
        <taxon>Hexapoda</taxon>
        <taxon>Insecta</taxon>
        <taxon>Pterygota</taxon>
        <taxon>Neoptera</taxon>
        <taxon>Endopterygota</taxon>
        <taxon>Hymenoptera</taxon>
        <taxon>Apocrita</taxon>
        <taxon>Ichneumonoidea</taxon>
        <taxon>Braconidae</taxon>
        <taxon>Euphorinae</taxon>
        <taxon>Microctonus</taxon>
    </lineage>
</organism>
<dbReference type="Proteomes" id="UP001168972">
    <property type="component" value="Unassembled WGS sequence"/>
</dbReference>
<keyword evidence="2" id="KW-0812">Transmembrane</keyword>
<dbReference type="EMBL" id="JAQQBR010000001">
    <property type="protein sequence ID" value="KAK0181809.1"/>
    <property type="molecule type" value="Genomic_DNA"/>
</dbReference>
<evidence type="ECO:0000313" key="6">
    <source>
        <dbReference type="EMBL" id="KAK0181809.1"/>
    </source>
</evidence>
<feature type="domain" description="VWFC" evidence="4">
    <location>
        <begin position="512"/>
        <end position="588"/>
    </location>
</feature>
<name>A0AA39L1P2_MICHY</name>
<reference evidence="6" key="2">
    <citation type="submission" date="2023-03" db="EMBL/GenBank/DDBJ databases">
        <authorList>
            <person name="Inwood S.N."/>
            <person name="Skelly J.G."/>
            <person name="Guhlin J."/>
            <person name="Harrop T.W.R."/>
            <person name="Goldson S.G."/>
            <person name="Dearden P.K."/>
        </authorList>
    </citation>
    <scope>NUCLEOTIDE SEQUENCE</scope>
    <source>
        <strain evidence="6">Lincoln</strain>
        <tissue evidence="6">Whole body</tissue>
    </source>
</reference>
<proteinExistence type="predicted"/>
<feature type="chain" id="PRO_5041350231" description="Epidermal cell surface receptor" evidence="3">
    <location>
        <begin position="26"/>
        <end position="1130"/>
    </location>
</feature>
<evidence type="ECO:0000256" key="3">
    <source>
        <dbReference type="SAM" id="SignalP"/>
    </source>
</evidence>
<feature type="domain" description="Fibronectin type-III" evidence="5">
    <location>
        <begin position="701"/>
        <end position="808"/>
    </location>
</feature>
<dbReference type="GO" id="GO:0045597">
    <property type="term" value="P:positive regulation of cell differentiation"/>
    <property type="evidence" value="ECO:0007669"/>
    <property type="project" value="TreeGrafter"/>
</dbReference>
<keyword evidence="2" id="KW-0472">Membrane</keyword>
<feature type="transmembrane region" description="Helical" evidence="2">
    <location>
        <begin position="1043"/>
        <end position="1068"/>
    </location>
</feature>
<dbReference type="InterPro" id="IPR001007">
    <property type="entry name" value="VWF_dom"/>
</dbReference>
<dbReference type="AlphaFoldDB" id="A0AA39L1P2"/>
<sequence>MRIHRIWITSLVLVAINLIGQKSNGISALDQDIGQHYRTFLVNGAIASDDEIPGVVPLTLENNNSMNENNDIMTKIKLSSKRIETKLNENKNKLYEFGNNTNNSIKSRNGTKFQYPKYGKISDGATATRSAFSTESTTIFLPTMQSTFNTHNETNKSIESTFLSLFHEEPIGNRTIINMKKMANLFTTYESNLTRSRALNVSTPSDVTNSLYANITDLSDVSMDEQDKEIEGGEYVAIHNNTNAATIVPISIINISMCVEGNKTYSIGENIVRGCNEKCICGENGKMKNCTPLCVTPYVRAGRVNNDPFCQEKKVDTEGCCAILLCTDSSLETEETCLFGNKTLTRGQRAEDGCTKICDCESGGSLKCRPRCPPNDTNSALNHHDRCVALADPRDPCCTITYCDVSLGEDEIKSENASDLTVNLTNIKILNSTAIKLILSAELSNGTFVEVSENNNLWRQQVPTRGGIITMLVPARSYYVRIKEGGRAGPALRVIMPAEVIKSNITEKIDKNTCNHRGKIYKIGAEWYDDCLSICMCGEGTKIECVTIECPTDFGLDVLDPHCVDWETVPPNFVPKAPNCCPQEVRCRNNGSCSYGNKTYDNWSDIPSNVTGCEKRCYCEMGKVSCQAVCPPVPVLPPSTLKCLANESILAKLPNDDCCSHWICDHGASSILGMDDHNFHSGFPFNGAIPEYTGQVSGQSSSSEIVIKAIDPLDDQTVRVIFNVSPVLVGLHGRVELRYTSDKSNLNSATWKSQVFIPPNDLIATPQLEFNLDGLEPATEYNVKVIVNLRDLTNSPSSKIYTVRTPAKYEEQTTLPPQIPIDAELSVMETNSSWVKVMWKKFTEYEMQFIDGVQLRYKERDGKVYAATPLIHRAVTSYAIENLKSATAYEIGISIIPFPGQITELISEKTVQVTTAKEPDPYSFDVKIEIKTVKSQDVEISWTGVPYPQDKYVNIYRAIYQSDSGKGDTSTFKIAKRDSTAKTVINDLKPGTRYRLWLEIYLTNGRIKKSNVQDFITKPGVILSAEISQQGKLASIPLHNGDYYGPLVIVAILASLAILSTLILLMILMKRRSSSKADISPRKTTSAYDNPSYKTCEDAVTITNGRNKIMDHEMSAINSNIIAKENTLIT</sequence>
<evidence type="ECO:0000256" key="2">
    <source>
        <dbReference type="SAM" id="Phobius"/>
    </source>
</evidence>
<evidence type="ECO:0000256" key="1">
    <source>
        <dbReference type="ARBA" id="ARBA00022729"/>
    </source>
</evidence>
<comment type="caution">
    <text evidence="6">The sequence shown here is derived from an EMBL/GenBank/DDBJ whole genome shotgun (WGS) entry which is preliminary data.</text>
</comment>
<dbReference type="SMART" id="SM00214">
    <property type="entry name" value="VWC"/>
    <property type="match status" value="2"/>
</dbReference>
<evidence type="ECO:0000313" key="7">
    <source>
        <dbReference type="Proteomes" id="UP001168972"/>
    </source>
</evidence>
<feature type="domain" description="Fibronectin type-III" evidence="5">
    <location>
        <begin position="924"/>
        <end position="1020"/>
    </location>
</feature>
<dbReference type="InterPro" id="IPR013783">
    <property type="entry name" value="Ig-like_fold"/>
</dbReference>
<evidence type="ECO:0000259" key="5">
    <source>
        <dbReference type="PROSITE" id="PS50853"/>
    </source>
</evidence>
<dbReference type="GO" id="GO:0007155">
    <property type="term" value="P:cell adhesion"/>
    <property type="evidence" value="ECO:0007669"/>
    <property type="project" value="TreeGrafter"/>
</dbReference>
<reference evidence="6" key="1">
    <citation type="journal article" date="2023" name="bioRxiv">
        <title>Scaffold-level genome assemblies of two parasitoid biocontrol wasps reveal the parthenogenesis mechanism and an associated novel virus.</title>
        <authorList>
            <person name="Inwood S."/>
            <person name="Skelly J."/>
            <person name="Guhlin J."/>
            <person name="Harrop T."/>
            <person name="Goldson S."/>
            <person name="Dearden P."/>
        </authorList>
    </citation>
    <scope>NUCLEOTIDE SEQUENCE</scope>
    <source>
        <strain evidence="6">Lincoln</strain>
        <tissue evidence="6">Whole body</tissue>
    </source>
</reference>
<feature type="signal peptide" evidence="3">
    <location>
        <begin position="1"/>
        <end position="25"/>
    </location>
</feature>
<dbReference type="SUPFAM" id="SSF49265">
    <property type="entry name" value="Fibronectin type III"/>
    <property type="match status" value="2"/>
</dbReference>
<keyword evidence="1 3" id="KW-0732">Signal</keyword>
<dbReference type="SMART" id="SM00060">
    <property type="entry name" value="FN3"/>
    <property type="match status" value="3"/>
</dbReference>
<evidence type="ECO:0000259" key="4">
    <source>
        <dbReference type="PROSITE" id="PS50184"/>
    </source>
</evidence>
<dbReference type="CDD" id="cd00063">
    <property type="entry name" value="FN3"/>
    <property type="match status" value="1"/>
</dbReference>
<dbReference type="InterPro" id="IPR036116">
    <property type="entry name" value="FN3_sf"/>
</dbReference>
<dbReference type="PANTHER" id="PTHR11348:SF34">
    <property type="entry name" value="EPIDERMAL CELL SURFACE RECEPTOR-RELATED"/>
    <property type="match status" value="1"/>
</dbReference>
<dbReference type="GO" id="GO:0005178">
    <property type="term" value="F:integrin binding"/>
    <property type="evidence" value="ECO:0007669"/>
    <property type="project" value="TreeGrafter"/>
</dbReference>
<accession>A0AA39L1P2</accession>
<keyword evidence="2" id="KW-1133">Transmembrane helix</keyword>
<dbReference type="PROSITE" id="PS50184">
    <property type="entry name" value="VWFC_2"/>
    <property type="match status" value="1"/>
</dbReference>
<protein>
    <recommendedName>
        <fullName evidence="8">Epidermal cell surface receptor</fullName>
    </recommendedName>
</protein>
<dbReference type="InterPro" id="IPR003961">
    <property type="entry name" value="FN3_dom"/>
</dbReference>